<dbReference type="InterPro" id="IPR042213">
    <property type="entry name" value="NBD_C_sf"/>
</dbReference>
<dbReference type="InterPro" id="IPR010737">
    <property type="entry name" value="4-carb_acid_sugar_kinase_N"/>
</dbReference>
<organism evidence="9 10">
    <name type="scientific">Peribacillus deserti</name>
    <dbReference type="NCBI Taxonomy" id="673318"/>
    <lineage>
        <taxon>Bacteria</taxon>
        <taxon>Bacillati</taxon>
        <taxon>Bacillota</taxon>
        <taxon>Bacilli</taxon>
        <taxon>Bacillales</taxon>
        <taxon>Bacillaceae</taxon>
        <taxon>Peribacillus</taxon>
    </lineage>
</organism>
<comment type="similarity">
    <text evidence="1">Belongs to the four-carbon acid sugar kinase family.</text>
</comment>
<evidence type="ECO:0000256" key="4">
    <source>
        <dbReference type="ARBA" id="ARBA00022777"/>
    </source>
</evidence>
<feature type="domain" description="Four-carbon acid sugar kinase N-terminal" evidence="7">
    <location>
        <begin position="5"/>
        <end position="227"/>
    </location>
</feature>
<evidence type="ECO:0000256" key="5">
    <source>
        <dbReference type="ARBA" id="ARBA00022840"/>
    </source>
</evidence>
<evidence type="ECO:0000256" key="2">
    <source>
        <dbReference type="ARBA" id="ARBA00022679"/>
    </source>
</evidence>
<keyword evidence="5" id="KW-0067">ATP-binding</keyword>
<dbReference type="EMBL" id="JAFBFI010000003">
    <property type="protein sequence ID" value="MBM7691521.1"/>
    <property type="molecule type" value="Genomic_DNA"/>
</dbReference>
<dbReference type="Gene3D" id="3.40.50.10840">
    <property type="entry name" value="Putative sugar-binding, N-terminal domain"/>
    <property type="match status" value="1"/>
</dbReference>
<evidence type="ECO:0000256" key="6">
    <source>
        <dbReference type="ARBA" id="ARBA00023277"/>
    </source>
</evidence>
<evidence type="ECO:0000313" key="9">
    <source>
        <dbReference type="EMBL" id="MBM7691521.1"/>
    </source>
</evidence>
<dbReference type="InterPro" id="IPR037051">
    <property type="entry name" value="4-carb_acid_sugar_kinase_N_sf"/>
</dbReference>
<dbReference type="Pfam" id="PF17042">
    <property type="entry name" value="NBD_C"/>
    <property type="match status" value="1"/>
</dbReference>
<dbReference type="Proteomes" id="UP000823486">
    <property type="component" value="Unassembled WGS sequence"/>
</dbReference>
<keyword evidence="3" id="KW-0547">Nucleotide-binding</keyword>
<protein>
    <submittedName>
        <fullName evidence="9">Uncharacterized protein YgbK (DUF1537 family)</fullName>
    </submittedName>
</protein>
<dbReference type="Gene3D" id="3.40.980.20">
    <property type="entry name" value="Four-carbon acid sugar kinase, nucleotide binding domain"/>
    <property type="match status" value="1"/>
</dbReference>
<name>A0ABS2QED2_9BACI</name>
<accession>A0ABS2QED2</accession>
<sequence>MNKVLIIADDLTGANDAGLQFAKQGFETLSVLTLTETEEIQEADVLVYNIETRSIEPLKAYQKMKAVAESFSLSKFPFVLKKIDSTMRGNIGTELDALLDLNIFDIAVVLPAYPKNDRITIGGYHIVKGCLLEDTEMAKDSKSPVAESHLPSLLKSSSGRAVGHIHIREVRKREVLADRIHECVKHNERIIVFDSCLQEDLKSITKAVVESGLRVIWVGSAGLAESLSQEIKTENQKIDRVLHSGRKCNSRVFTIAGSVSGITKAQVKALTEQKGFEEIQATPLLLLEDYSRIKEIARLTETIIDRINKGYSPVLTTDTSSQCMEQLHVKRESAGMSSMELGNIIAESLGSIGASIAARKDIAGLILTGGDIAYQTCRQAGVQVMRVVDEVEEGIPLCEIAGGSANGLPIVTKAGAFGNTASLIHAAEVIQKYSSNN</sequence>
<gene>
    <name evidence="9" type="ORF">JOC77_000928</name>
</gene>
<evidence type="ECO:0000313" key="10">
    <source>
        <dbReference type="Proteomes" id="UP000823486"/>
    </source>
</evidence>
<evidence type="ECO:0000256" key="3">
    <source>
        <dbReference type="ARBA" id="ARBA00022741"/>
    </source>
</evidence>
<feature type="domain" description="Four-carbon acid sugar kinase nucleotide binding" evidence="8">
    <location>
        <begin position="254"/>
        <end position="422"/>
    </location>
</feature>
<proteinExistence type="inferred from homology"/>
<keyword evidence="2" id="KW-0808">Transferase</keyword>
<keyword evidence="6" id="KW-0119">Carbohydrate metabolism</keyword>
<evidence type="ECO:0000256" key="1">
    <source>
        <dbReference type="ARBA" id="ARBA00005715"/>
    </source>
</evidence>
<dbReference type="InterPro" id="IPR031475">
    <property type="entry name" value="NBD_C"/>
</dbReference>
<keyword evidence="10" id="KW-1185">Reference proteome</keyword>
<evidence type="ECO:0000259" key="8">
    <source>
        <dbReference type="Pfam" id="PF17042"/>
    </source>
</evidence>
<reference evidence="9 10" key="1">
    <citation type="submission" date="2021-01" db="EMBL/GenBank/DDBJ databases">
        <title>Genomic Encyclopedia of Type Strains, Phase IV (KMG-IV): sequencing the most valuable type-strain genomes for metagenomic binning, comparative biology and taxonomic classification.</title>
        <authorList>
            <person name="Goeker M."/>
        </authorList>
    </citation>
    <scope>NUCLEOTIDE SEQUENCE [LARGE SCALE GENOMIC DNA]</scope>
    <source>
        <strain evidence="9 10">DSM 105482</strain>
    </source>
</reference>
<comment type="caution">
    <text evidence="9">The sequence shown here is derived from an EMBL/GenBank/DDBJ whole genome shotgun (WGS) entry which is preliminary data.</text>
</comment>
<evidence type="ECO:0000259" key="7">
    <source>
        <dbReference type="Pfam" id="PF07005"/>
    </source>
</evidence>
<dbReference type="RefSeq" id="WP_338047177.1">
    <property type="nucleotide sequence ID" value="NZ_JAFBFI010000003.1"/>
</dbReference>
<keyword evidence="4" id="KW-0418">Kinase</keyword>
<dbReference type="SUPFAM" id="SSF142764">
    <property type="entry name" value="YgbK-like"/>
    <property type="match status" value="1"/>
</dbReference>
<dbReference type="Pfam" id="PF07005">
    <property type="entry name" value="SBD_N"/>
    <property type="match status" value="1"/>
</dbReference>